<feature type="transmembrane region" description="Helical" evidence="19">
    <location>
        <begin position="87"/>
        <end position="110"/>
    </location>
</feature>
<proteinExistence type="inferred from homology"/>
<evidence type="ECO:0000256" key="6">
    <source>
        <dbReference type="ARBA" id="ARBA00012487"/>
    </source>
</evidence>
<evidence type="ECO:0000256" key="16">
    <source>
        <dbReference type="ARBA" id="ARBA00023209"/>
    </source>
</evidence>
<evidence type="ECO:0000313" key="20">
    <source>
        <dbReference type="EMBL" id="CAH0534231.1"/>
    </source>
</evidence>
<keyword evidence="8" id="KW-1003">Cell membrane</keyword>
<feature type="transmembrane region" description="Helical" evidence="19">
    <location>
        <begin position="195"/>
        <end position="215"/>
    </location>
</feature>
<name>A0ABM8ZV70_9VIBR</name>
<feature type="transmembrane region" description="Helical" evidence="19">
    <location>
        <begin position="152"/>
        <end position="174"/>
    </location>
</feature>
<comment type="catalytic activity">
    <reaction evidence="1 18">
        <text>a 1,2-diacyl-sn-glycero-3-phosphate + CTP + H(+) = a CDP-1,2-diacyl-sn-glycerol + diphosphate</text>
        <dbReference type="Rhea" id="RHEA:16229"/>
        <dbReference type="ChEBI" id="CHEBI:15378"/>
        <dbReference type="ChEBI" id="CHEBI:33019"/>
        <dbReference type="ChEBI" id="CHEBI:37563"/>
        <dbReference type="ChEBI" id="CHEBI:58332"/>
        <dbReference type="ChEBI" id="CHEBI:58608"/>
        <dbReference type="EC" id="2.7.7.41"/>
    </reaction>
</comment>
<keyword evidence="17" id="KW-1208">Phospholipid metabolism</keyword>
<evidence type="ECO:0000313" key="21">
    <source>
        <dbReference type="Proteomes" id="UP000838672"/>
    </source>
</evidence>
<evidence type="ECO:0000256" key="4">
    <source>
        <dbReference type="ARBA" id="ARBA00005189"/>
    </source>
</evidence>
<organism evidence="20 21">
    <name type="scientific">Vibrio stylophorae</name>
    <dbReference type="NCBI Taxonomy" id="659351"/>
    <lineage>
        <taxon>Bacteria</taxon>
        <taxon>Pseudomonadati</taxon>
        <taxon>Pseudomonadota</taxon>
        <taxon>Gammaproteobacteria</taxon>
        <taxon>Vibrionales</taxon>
        <taxon>Vibrionaceae</taxon>
        <taxon>Vibrio</taxon>
    </lineage>
</organism>
<dbReference type="PANTHER" id="PTHR46382:SF1">
    <property type="entry name" value="PHOSPHATIDATE CYTIDYLYLTRANSFERASE"/>
    <property type="match status" value="1"/>
</dbReference>
<dbReference type="InterPro" id="IPR000374">
    <property type="entry name" value="PC_trans"/>
</dbReference>
<evidence type="ECO:0000256" key="1">
    <source>
        <dbReference type="ARBA" id="ARBA00001698"/>
    </source>
</evidence>
<evidence type="ECO:0000256" key="19">
    <source>
        <dbReference type="SAM" id="Phobius"/>
    </source>
</evidence>
<evidence type="ECO:0000256" key="13">
    <source>
        <dbReference type="ARBA" id="ARBA00022989"/>
    </source>
</evidence>
<keyword evidence="21" id="KW-1185">Reference proteome</keyword>
<keyword evidence="13 19" id="KW-1133">Transmembrane helix</keyword>
<comment type="pathway">
    <text evidence="4">Lipid metabolism.</text>
</comment>
<dbReference type="PANTHER" id="PTHR46382">
    <property type="entry name" value="PHOSPHATIDATE CYTIDYLYLTRANSFERASE"/>
    <property type="match status" value="1"/>
</dbReference>
<evidence type="ECO:0000256" key="5">
    <source>
        <dbReference type="ARBA" id="ARBA00010185"/>
    </source>
</evidence>
<evidence type="ECO:0000256" key="10">
    <source>
        <dbReference type="ARBA" id="ARBA00022679"/>
    </source>
</evidence>
<feature type="transmembrane region" description="Helical" evidence="19">
    <location>
        <begin position="53"/>
        <end position="75"/>
    </location>
</feature>
<keyword evidence="11 18" id="KW-0812">Transmembrane</keyword>
<dbReference type="RefSeq" id="WP_237466627.1">
    <property type="nucleotide sequence ID" value="NZ_CAKLDI010000001.1"/>
</dbReference>
<evidence type="ECO:0000256" key="11">
    <source>
        <dbReference type="ARBA" id="ARBA00022692"/>
    </source>
</evidence>
<evidence type="ECO:0000256" key="8">
    <source>
        <dbReference type="ARBA" id="ARBA00022475"/>
    </source>
</evidence>
<keyword evidence="10 18" id="KW-0808">Transferase</keyword>
<evidence type="ECO:0000256" key="18">
    <source>
        <dbReference type="RuleBase" id="RU003938"/>
    </source>
</evidence>
<evidence type="ECO:0000256" key="3">
    <source>
        <dbReference type="ARBA" id="ARBA00005119"/>
    </source>
</evidence>
<keyword evidence="14" id="KW-0443">Lipid metabolism</keyword>
<reference evidence="20" key="1">
    <citation type="submission" date="2021-11" db="EMBL/GenBank/DDBJ databases">
        <authorList>
            <person name="Rodrigo-Torres L."/>
            <person name="Arahal R. D."/>
            <person name="Lucena T."/>
        </authorList>
    </citation>
    <scope>NUCLEOTIDE SEQUENCE</scope>
    <source>
        <strain evidence="20">CECT 7929</strain>
    </source>
</reference>
<dbReference type="EMBL" id="CAKLDI010000001">
    <property type="protein sequence ID" value="CAH0534231.1"/>
    <property type="molecule type" value="Genomic_DNA"/>
</dbReference>
<comment type="pathway">
    <text evidence="3 18">Phospholipid metabolism; CDP-diacylglycerol biosynthesis; CDP-diacylglycerol from sn-glycerol 3-phosphate: step 3/3.</text>
</comment>
<keyword evidence="15 19" id="KW-0472">Membrane</keyword>
<comment type="caution">
    <text evidence="20">The sequence shown here is derived from an EMBL/GenBank/DDBJ whole genome shotgun (WGS) entry which is preliminary data.</text>
</comment>
<keyword evidence="9" id="KW-0444">Lipid biosynthesis</keyword>
<dbReference type="Pfam" id="PF01148">
    <property type="entry name" value="CTP_transf_1"/>
    <property type="match status" value="1"/>
</dbReference>
<sequence>MLKQRILTALILAPLVIAGIFYLPLAGFIAVMTLVTLVGCWEWSGFVHGKNNVLTTIILAMSLPLPALVAMAMAGQSLSLVELANHTVSQAVLVIGAIWWGIATALTLSYPRSAQAWQSSTVFKLVSGMLTLMPFLWSVSLLKMAQGSSAWLGAQLVLFVCLLVWAADSGAYFSGKSFGKHKMAPKVSPNKTIEGLFGGALLAMLVGWGAATWFQLPVNNWPVFLGVIAITVVISVLGDLVESMFKRVANIKDSGAILPGHGGILDRIDSLTAAFPIFALLYLGLMG</sequence>
<evidence type="ECO:0000256" key="9">
    <source>
        <dbReference type="ARBA" id="ARBA00022516"/>
    </source>
</evidence>
<accession>A0ABM8ZV70</accession>
<feature type="transmembrane region" description="Helical" evidence="19">
    <location>
        <begin position="221"/>
        <end position="241"/>
    </location>
</feature>
<comment type="subcellular location">
    <subcellularLocation>
        <location evidence="2">Cell membrane</location>
        <topology evidence="2">Multi-pass membrane protein</topology>
    </subcellularLocation>
</comment>
<evidence type="ECO:0000256" key="7">
    <source>
        <dbReference type="ARBA" id="ARBA00019373"/>
    </source>
</evidence>
<comment type="similarity">
    <text evidence="5 18">Belongs to the CDS family.</text>
</comment>
<dbReference type="EC" id="2.7.7.41" evidence="6 18"/>
<evidence type="ECO:0000256" key="14">
    <source>
        <dbReference type="ARBA" id="ARBA00023098"/>
    </source>
</evidence>
<dbReference type="Proteomes" id="UP000838672">
    <property type="component" value="Unassembled WGS sequence"/>
</dbReference>
<keyword evidence="12 18" id="KW-0548">Nucleotidyltransferase</keyword>
<evidence type="ECO:0000256" key="17">
    <source>
        <dbReference type="ARBA" id="ARBA00023264"/>
    </source>
</evidence>
<evidence type="ECO:0000256" key="2">
    <source>
        <dbReference type="ARBA" id="ARBA00004651"/>
    </source>
</evidence>
<dbReference type="GO" id="GO:0004605">
    <property type="term" value="F:phosphatidate cytidylyltransferase activity"/>
    <property type="evidence" value="ECO:0007669"/>
    <property type="project" value="UniProtKB-EC"/>
</dbReference>
<evidence type="ECO:0000256" key="15">
    <source>
        <dbReference type="ARBA" id="ARBA00023136"/>
    </source>
</evidence>
<protein>
    <recommendedName>
        <fullName evidence="7 18">Phosphatidate cytidylyltransferase</fullName>
        <ecNumber evidence="6 18">2.7.7.41</ecNumber>
    </recommendedName>
</protein>
<evidence type="ECO:0000256" key="12">
    <source>
        <dbReference type="ARBA" id="ARBA00022695"/>
    </source>
</evidence>
<keyword evidence="16" id="KW-0594">Phospholipid biosynthesis</keyword>
<gene>
    <name evidence="20" type="primary">cdsA</name>
    <name evidence="20" type="ORF">VST7929_02144</name>
</gene>
<feature type="transmembrane region" description="Helical" evidence="19">
    <location>
        <begin position="122"/>
        <end position="140"/>
    </location>
</feature>
<dbReference type="PROSITE" id="PS01315">
    <property type="entry name" value="CDS"/>
    <property type="match status" value="1"/>
</dbReference>